<dbReference type="EMBL" id="MEZA01000009">
    <property type="protein sequence ID" value="OGD43062.1"/>
    <property type="molecule type" value="Genomic_DNA"/>
</dbReference>
<reference evidence="1 2" key="1">
    <citation type="journal article" date="2016" name="Nat. Commun.">
        <title>Thousands of microbial genomes shed light on interconnected biogeochemical processes in an aquifer system.</title>
        <authorList>
            <person name="Anantharaman K."/>
            <person name="Brown C.T."/>
            <person name="Hug L.A."/>
            <person name="Sharon I."/>
            <person name="Castelle C.J."/>
            <person name="Probst A.J."/>
            <person name="Thomas B.C."/>
            <person name="Singh A."/>
            <person name="Wilkins M.J."/>
            <person name="Karaoz U."/>
            <person name="Brodie E.L."/>
            <person name="Williams K.H."/>
            <person name="Hubbard S.S."/>
            <person name="Banfield J.F."/>
        </authorList>
    </citation>
    <scope>NUCLEOTIDE SEQUENCE [LARGE SCALE GENOMIC DNA]</scope>
</reference>
<dbReference type="AlphaFoldDB" id="A0A1F5CJM6"/>
<gene>
    <name evidence="1" type="ORF">A2567_00280</name>
</gene>
<dbReference type="Proteomes" id="UP000178974">
    <property type="component" value="Unassembled WGS sequence"/>
</dbReference>
<accession>A0A1F5CJM6</accession>
<name>A0A1F5CJM6_9BACT</name>
<protein>
    <submittedName>
        <fullName evidence="1">Uncharacterized protein</fullName>
    </submittedName>
</protein>
<evidence type="ECO:0000313" key="1">
    <source>
        <dbReference type="EMBL" id="OGD43062.1"/>
    </source>
</evidence>
<evidence type="ECO:0000313" key="2">
    <source>
        <dbReference type="Proteomes" id="UP000178974"/>
    </source>
</evidence>
<sequence>MSEIKSEKYSELFKRSVNIITRESLEKEASFDVVLDNPEIVSYTTINYELNEYGGRELRSERRIGFIIPKEFHNRLVRDVILKHRKDNKYAENIGPDRHDPHGAYSLVELHDWADKKWVGWVDPKGHSPIKFAEPRSANDPENEVLHDWIATVGKIQSDAVRVTNVGNDRAYSVSQIHGLEIVFFPELENVSYKQRIYSSGTHFIDLENNNLSPAYGGGSHTEGIYQGAIALNQRGVALYELRKNPGPEAILEQKCLRIKLEAGQSLVQVEIAIGDSEHLERINTKTNRKIRFGYAKLWVGIKKKNSDKINWFVKNANIPPQGVISGAPKLNESHIEDGDELIIEGRDDATYIMGWRLAYKNPKEFKSL</sequence>
<proteinExistence type="predicted"/>
<comment type="caution">
    <text evidence="1">The sequence shown here is derived from an EMBL/GenBank/DDBJ whole genome shotgun (WGS) entry which is preliminary data.</text>
</comment>
<organism evidence="1 2">
    <name type="scientific">Candidatus Azambacteria bacterium RIFOXYD1_FULL_42_11</name>
    <dbReference type="NCBI Taxonomy" id="1797310"/>
    <lineage>
        <taxon>Bacteria</taxon>
        <taxon>Candidatus Azamiibacteriota</taxon>
    </lineage>
</organism>